<dbReference type="STRING" id="161895.CPHO_09355"/>
<sequence>MRQPLVVSRGWFLALRPGRAVAGVPVLRITGQEQPATGREVMDSAAGSRPVRWVLDGRWREVT</sequence>
<evidence type="ECO:0000313" key="1">
    <source>
        <dbReference type="EMBL" id="APT93056.1"/>
    </source>
</evidence>
<dbReference type="KEGG" id="cpho:CPHO_09355"/>
<dbReference type="Proteomes" id="UP000185491">
    <property type="component" value="Chromosome"/>
</dbReference>
<evidence type="ECO:0000313" key="2">
    <source>
        <dbReference type="Proteomes" id="UP000185491"/>
    </source>
</evidence>
<organism evidence="1 2">
    <name type="scientific">Corynebacterium phocae</name>
    <dbReference type="NCBI Taxonomy" id="161895"/>
    <lineage>
        <taxon>Bacteria</taxon>
        <taxon>Bacillati</taxon>
        <taxon>Actinomycetota</taxon>
        <taxon>Actinomycetes</taxon>
        <taxon>Mycobacteriales</taxon>
        <taxon>Corynebacteriaceae</taxon>
        <taxon>Corynebacterium</taxon>
    </lineage>
</organism>
<reference evidence="1 2" key="1">
    <citation type="submission" date="2014-08" db="EMBL/GenBank/DDBJ databases">
        <title>Complete genome sequence of Corynebacterium phocae M408/89/1(T)(=DSM 44612(T)), isolated from the common seal (Phoca vitulina).</title>
        <authorList>
            <person name="Ruckert C."/>
            <person name="Albersmeier A."/>
            <person name="Winkler A."/>
            <person name="Kalinowski J."/>
        </authorList>
    </citation>
    <scope>NUCLEOTIDE SEQUENCE [LARGE SCALE GENOMIC DNA]</scope>
    <source>
        <strain evidence="1 2">M408/89/1</strain>
    </source>
</reference>
<name>A0A1L7D4E8_9CORY</name>
<dbReference type="AlphaFoldDB" id="A0A1L7D4E8"/>
<protein>
    <submittedName>
        <fullName evidence="1">Uncharacterized protein</fullName>
    </submittedName>
</protein>
<proteinExistence type="predicted"/>
<keyword evidence="2" id="KW-1185">Reference proteome</keyword>
<dbReference type="EMBL" id="CP009249">
    <property type="protein sequence ID" value="APT93056.1"/>
    <property type="molecule type" value="Genomic_DNA"/>
</dbReference>
<accession>A0A1L7D4E8</accession>
<gene>
    <name evidence="1" type="ORF">CPHO_09355</name>
</gene>